<dbReference type="AlphaFoldDB" id="B8MUX9"/>
<dbReference type="OrthoDB" id="3261222at2759"/>
<dbReference type="InParanoid" id="B8MUX9"/>
<feature type="non-terminal residue" evidence="1">
    <location>
        <position position="141"/>
    </location>
</feature>
<evidence type="ECO:0000313" key="2">
    <source>
        <dbReference type="Proteomes" id="UP000001745"/>
    </source>
</evidence>
<feature type="non-terminal residue" evidence="1">
    <location>
        <position position="1"/>
    </location>
</feature>
<dbReference type="GeneID" id="8107158"/>
<dbReference type="PhylomeDB" id="B8MUX9"/>
<dbReference type="eggNOG" id="KOG1075">
    <property type="taxonomic scope" value="Eukaryota"/>
</dbReference>
<sequence>CKDPEHVANAATKGLEAAMALRRLKIISPRTAMQLFRATVATVAPVADYASSIWMHACGTRGTQYLNRMQKHGAIAVTGAFRTVATAVAEAEAGIQPFHNRHMEKATKLWIDIQTLPKSNPLRKLRTITTRRNYPGIHITT</sequence>
<proteinExistence type="predicted"/>
<dbReference type="STRING" id="441959.B8MUX9"/>
<protein>
    <submittedName>
        <fullName evidence="1">Uncharacterized protein</fullName>
    </submittedName>
</protein>
<dbReference type="Proteomes" id="UP000001745">
    <property type="component" value="Unassembled WGS sequence"/>
</dbReference>
<dbReference type="RefSeq" id="XP_002488503.1">
    <property type="nucleotide sequence ID" value="XM_002488458.1"/>
</dbReference>
<name>B8MUX9_TALSN</name>
<reference evidence="2" key="1">
    <citation type="journal article" date="2015" name="Genome Announc.">
        <title>Genome sequence of the AIDS-associated pathogen Penicillium marneffei (ATCC18224) and its near taxonomic relative Talaromyces stipitatus (ATCC10500).</title>
        <authorList>
            <person name="Nierman W.C."/>
            <person name="Fedorova-Abrams N.D."/>
            <person name="Andrianopoulos A."/>
        </authorList>
    </citation>
    <scope>NUCLEOTIDE SEQUENCE [LARGE SCALE GENOMIC DNA]</scope>
    <source>
        <strain evidence="2">ATCC 10500 / CBS 375.48 / QM 6759 / NRRL 1006</strain>
    </source>
</reference>
<organism evidence="1 2">
    <name type="scientific">Talaromyces stipitatus (strain ATCC 10500 / CBS 375.48 / QM 6759 / NRRL 1006)</name>
    <name type="common">Penicillium stipitatum</name>
    <dbReference type="NCBI Taxonomy" id="441959"/>
    <lineage>
        <taxon>Eukaryota</taxon>
        <taxon>Fungi</taxon>
        <taxon>Dikarya</taxon>
        <taxon>Ascomycota</taxon>
        <taxon>Pezizomycotina</taxon>
        <taxon>Eurotiomycetes</taxon>
        <taxon>Eurotiomycetidae</taxon>
        <taxon>Eurotiales</taxon>
        <taxon>Trichocomaceae</taxon>
        <taxon>Talaromyces</taxon>
        <taxon>Talaromyces sect. Talaromyces</taxon>
    </lineage>
</organism>
<gene>
    <name evidence="1" type="ORF">TSTA_109260</name>
</gene>
<dbReference type="HOGENOM" id="CLU_150206_0_0_1"/>
<evidence type="ECO:0000313" key="1">
    <source>
        <dbReference type="EMBL" id="EED11747.1"/>
    </source>
</evidence>
<dbReference type="VEuPathDB" id="FungiDB:TSTA_109260"/>
<keyword evidence="2" id="KW-1185">Reference proteome</keyword>
<accession>B8MUX9</accession>
<dbReference type="EMBL" id="EQ962661">
    <property type="protein sequence ID" value="EED11747.1"/>
    <property type="molecule type" value="Genomic_DNA"/>
</dbReference>